<dbReference type="SUPFAM" id="SSF47162">
    <property type="entry name" value="Apolipoprotein"/>
    <property type="match status" value="1"/>
</dbReference>
<dbReference type="Proteomes" id="UP000192656">
    <property type="component" value="Unassembled WGS sequence"/>
</dbReference>
<feature type="region of interest" description="Disordered" evidence="1">
    <location>
        <begin position="558"/>
        <end position="623"/>
    </location>
</feature>
<name>A0A1W2DQE6_9HYPH</name>
<dbReference type="Gene3D" id="1.20.120.20">
    <property type="entry name" value="Apolipoprotein"/>
    <property type="match status" value="1"/>
</dbReference>
<proteinExistence type="predicted"/>
<reference evidence="3 4" key="1">
    <citation type="submission" date="2017-04" db="EMBL/GenBank/DDBJ databases">
        <authorList>
            <person name="Afonso C.L."/>
            <person name="Miller P.J."/>
            <person name="Scott M.A."/>
            <person name="Spackman E."/>
            <person name="Goraichik I."/>
            <person name="Dimitrov K.M."/>
            <person name="Suarez D.L."/>
            <person name="Swayne D.E."/>
        </authorList>
    </citation>
    <scope>NUCLEOTIDE SEQUENCE [LARGE SCALE GENOMIC DNA]</scope>
    <source>
        <strain evidence="3 4">CGMCC 1.10972</strain>
    </source>
</reference>
<keyword evidence="2" id="KW-1133">Transmembrane helix</keyword>
<keyword evidence="2" id="KW-0812">Transmembrane</keyword>
<feature type="compositionally biased region" description="Low complexity" evidence="1">
    <location>
        <begin position="459"/>
        <end position="485"/>
    </location>
</feature>
<organism evidence="3 4">
    <name type="scientific">Fulvimarina manganoxydans</name>
    <dbReference type="NCBI Taxonomy" id="937218"/>
    <lineage>
        <taxon>Bacteria</taxon>
        <taxon>Pseudomonadati</taxon>
        <taxon>Pseudomonadota</taxon>
        <taxon>Alphaproteobacteria</taxon>
        <taxon>Hyphomicrobiales</taxon>
        <taxon>Aurantimonadaceae</taxon>
        <taxon>Fulvimarina</taxon>
    </lineage>
</organism>
<feature type="compositionally biased region" description="Gly residues" evidence="1">
    <location>
        <begin position="377"/>
        <end position="386"/>
    </location>
</feature>
<feature type="compositionally biased region" description="Gly residues" evidence="1">
    <location>
        <begin position="147"/>
        <end position="156"/>
    </location>
</feature>
<evidence type="ECO:0000256" key="1">
    <source>
        <dbReference type="SAM" id="MobiDB-lite"/>
    </source>
</evidence>
<feature type="region of interest" description="Disordered" evidence="1">
    <location>
        <begin position="332"/>
        <end position="386"/>
    </location>
</feature>
<sequence length="691" mass="65861">MGGSKFIPIVVAGLIGLFLGWLLGPDVGDVEEQMSSVQSSMAEQQDAIAQQVGALQTQIQALNEQVAGQADSAGKTVTDAVGGIRSDLQTSIEELRNASGQATSSAQEQISQVASDVSNRLQSIEQTVGQLGERLDQASSGSSAGDQGNGQGGGDLAGRVGPNGAILLPEQAALFGNTRVDLVSVSGDQATISVGGQEQTVSSGDSVDLSGDCSVSLAGVSGGAAFLSAEGCSSGGSDASASGGSSGGGDAGRLASQIGPTGAILLPEQAAIFAGTQVNLVSIDESAGTASVAVGGTDQSTVSAGDSIDIAENCSLTLAGVASGAAYFSSEGCGNAPSSGQGQGEAASNQSSGSGGASSSDNQSASNQAASGSDGSSSGGTSSGGDSYGVGQTASIGDARIFVSGVSDSGATLYSADGGRKRVDVGSTYDAGNGCAVTVQAVEGGRVTLSQCGAGGGQNASNASSGSGSDAGGQAQQAASSSSNGQSGGGESYGIGETASFGDARVFISAVSDSGATLFPAGGSDRQMVEVGSSMDIGNGCTVTVNGVEGSRVQLSGGCGDQAASTSGRGNGQSESGGQAAAQASGANAERNAASSEQPANAGGNDAAAASGGGQQASAGSGEGYATGQTATFGEQRVFVSALSGSGATLYVPGAGREQVEAGSSIDVGNGCSITLDGVSNGRAQISASGC</sequence>
<evidence type="ECO:0000313" key="4">
    <source>
        <dbReference type="Proteomes" id="UP000192656"/>
    </source>
</evidence>
<evidence type="ECO:0000256" key="2">
    <source>
        <dbReference type="SAM" id="Phobius"/>
    </source>
</evidence>
<evidence type="ECO:0000313" key="3">
    <source>
        <dbReference type="EMBL" id="SMC99687.1"/>
    </source>
</evidence>
<feature type="region of interest" description="Disordered" evidence="1">
    <location>
        <begin position="132"/>
        <end position="158"/>
    </location>
</feature>
<dbReference type="RefSeq" id="WP_084411558.1">
    <property type="nucleotide sequence ID" value="NZ_FWXR01000017.1"/>
</dbReference>
<feature type="compositionally biased region" description="Gly residues" evidence="1">
    <location>
        <begin position="611"/>
        <end position="623"/>
    </location>
</feature>
<keyword evidence="2" id="KW-0472">Membrane</keyword>
<dbReference type="OrthoDB" id="7917363at2"/>
<feature type="transmembrane region" description="Helical" evidence="2">
    <location>
        <begin position="6"/>
        <end position="24"/>
    </location>
</feature>
<protein>
    <submittedName>
        <fullName evidence="3">Uncharacterized protein</fullName>
    </submittedName>
</protein>
<feature type="region of interest" description="Disordered" evidence="1">
    <location>
        <begin position="454"/>
        <end position="495"/>
    </location>
</feature>
<feature type="compositionally biased region" description="Low complexity" evidence="1">
    <location>
        <begin position="137"/>
        <end position="146"/>
    </location>
</feature>
<dbReference type="EMBL" id="FWXR01000017">
    <property type="protein sequence ID" value="SMC99687.1"/>
    <property type="molecule type" value="Genomic_DNA"/>
</dbReference>
<dbReference type="AlphaFoldDB" id="A0A1W2DQE6"/>
<feature type="compositionally biased region" description="Low complexity" evidence="1">
    <location>
        <begin position="338"/>
        <end position="376"/>
    </location>
</feature>
<gene>
    <name evidence="3" type="ORF">SAMN06297251_1171</name>
</gene>
<accession>A0A1W2DQE6</accession>
<feature type="compositionally biased region" description="Low complexity" evidence="1">
    <location>
        <begin position="572"/>
        <end position="610"/>
    </location>
</feature>
<keyword evidence="4" id="KW-1185">Reference proteome</keyword>